<evidence type="ECO:0000313" key="3">
    <source>
        <dbReference type="Proteomes" id="UP000499080"/>
    </source>
</evidence>
<dbReference type="SUPFAM" id="SSF53098">
    <property type="entry name" value="Ribonuclease H-like"/>
    <property type="match status" value="1"/>
</dbReference>
<dbReference type="InterPro" id="IPR002156">
    <property type="entry name" value="RNaseH_domain"/>
</dbReference>
<organism evidence="2 3">
    <name type="scientific">Araneus ventricosus</name>
    <name type="common">Orbweaver spider</name>
    <name type="synonym">Epeira ventricosa</name>
    <dbReference type="NCBI Taxonomy" id="182803"/>
    <lineage>
        <taxon>Eukaryota</taxon>
        <taxon>Metazoa</taxon>
        <taxon>Ecdysozoa</taxon>
        <taxon>Arthropoda</taxon>
        <taxon>Chelicerata</taxon>
        <taxon>Arachnida</taxon>
        <taxon>Araneae</taxon>
        <taxon>Araneomorphae</taxon>
        <taxon>Entelegynae</taxon>
        <taxon>Araneoidea</taxon>
        <taxon>Araneidae</taxon>
        <taxon>Araneus</taxon>
    </lineage>
</organism>
<sequence length="48" mass="5345">MGRKDAGVDFSTLAPEVCKLSSLMYAIELHWVRAHQGQLGNERADELT</sequence>
<dbReference type="PROSITE" id="PS50879">
    <property type="entry name" value="RNASE_H_1"/>
    <property type="match status" value="1"/>
</dbReference>
<dbReference type="GO" id="GO:0004523">
    <property type="term" value="F:RNA-DNA hybrid ribonuclease activity"/>
    <property type="evidence" value="ECO:0007669"/>
    <property type="project" value="InterPro"/>
</dbReference>
<dbReference type="GO" id="GO:0003676">
    <property type="term" value="F:nucleic acid binding"/>
    <property type="evidence" value="ECO:0007669"/>
    <property type="project" value="InterPro"/>
</dbReference>
<dbReference type="InterPro" id="IPR012337">
    <property type="entry name" value="RNaseH-like_sf"/>
</dbReference>
<dbReference type="InterPro" id="IPR036397">
    <property type="entry name" value="RNaseH_sf"/>
</dbReference>
<evidence type="ECO:0000259" key="1">
    <source>
        <dbReference type="PROSITE" id="PS50879"/>
    </source>
</evidence>
<keyword evidence="3" id="KW-1185">Reference proteome</keyword>
<dbReference type="EMBL" id="BGPR01034976">
    <property type="protein sequence ID" value="GBO09620.1"/>
    <property type="molecule type" value="Genomic_DNA"/>
</dbReference>
<proteinExistence type="predicted"/>
<reference evidence="2 3" key="1">
    <citation type="journal article" date="2019" name="Sci. Rep.">
        <title>Orb-weaving spider Araneus ventricosus genome elucidates the spidroin gene catalogue.</title>
        <authorList>
            <person name="Kono N."/>
            <person name="Nakamura H."/>
            <person name="Ohtoshi R."/>
            <person name="Moran D.A.P."/>
            <person name="Shinohara A."/>
            <person name="Yoshida Y."/>
            <person name="Fujiwara M."/>
            <person name="Mori M."/>
            <person name="Tomita M."/>
            <person name="Arakawa K."/>
        </authorList>
    </citation>
    <scope>NUCLEOTIDE SEQUENCE [LARGE SCALE GENOMIC DNA]</scope>
</reference>
<dbReference type="AlphaFoldDB" id="A0A4Y2UDM2"/>
<comment type="caution">
    <text evidence="2">The sequence shown here is derived from an EMBL/GenBank/DDBJ whole genome shotgun (WGS) entry which is preliminary data.</text>
</comment>
<gene>
    <name evidence="2" type="ORF">AVEN_80365_1</name>
</gene>
<feature type="domain" description="RNase H type-1" evidence="1">
    <location>
        <begin position="1"/>
        <end position="48"/>
    </location>
</feature>
<protein>
    <recommendedName>
        <fullName evidence="1">RNase H type-1 domain-containing protein</fullName>
    </recommendedName>
</protein>
<dbReference type="OrthoDB" id="245563at2759"/>
<evidence type="ECO:0000313" key="2">
    <source>
        <dbReference type="EMBL" id="GBO09620.1"/>
    </source>
</evidence>
<dbReference type="Proteomes" id="UP000499080">
    <property type="component" value="Unassembled WGS sequence"/>
</dbReference>
<accession>A0A4Y2UDM2</accession>
<dbReference type="Gene3D" id="3.30.420.10">
    <property type="entry name" value="Ribonuclease H-like superfamily/Ribonuclease H"/>
    <property type="match status" value="1"/>
</dbReference>
<name>A0A4Y2UDM2_ARAVE</name>